<keyword evidence="3 4" id="KW-0440">LIM domain</keyword>
<feature type="compositionally biased region" description="Basic and acidic residues" evidence="5">
    <location>
        <begin position="532"/>
        <end position="546"/>
    </location>
</feature>
<proteinExistence type="predicted"/>
<dbReference type="EMBL" id="MNPL01007290">
    <property type="protein sequence ID" value="OQR74833.1"/>
    <property type="molecule type" value="Genomic_DNA"/>
</dbReference>
<dbReference type="InParanoid" id="A0A1V9XN36"/>
<dbReference type="FunFam" id="2.10.110.10:FF:000003">
    <property type="entry name" value="actin-binding LIM protein 1 isoform X1"/>
    <property type="match status" value="1"/>
</dbReference>
<dbReference type="FunCoup" id="A0A1V9XN36">
    <property type="interactions" value="177"/>
</dbReference>
<keyword evidence="1 4" id="KW-0479">Metal-binding</keyword>
<dbReference type="GO" id="GO:0030032">
    <property type="term" value="P:lamellipodium assembly"/>
    <property type="evidence" value="ECO:0007669"/>
    <property type="project" value="TreeGrafter"/>
</dbReference>
<dbReference type="PROSITE" id="PS00478">
    <property type="entry name" value="LIM_DOMAIN_1"/>
    <property type="match status" value="3"/>
</dbReference>
<keyword evidence="9" id="KW-1185">Reference proteome</keyword>
<dbReference type="InterPro" id="IPR036886">
    <property type="entry name" value="Villin_headpiece_dom_sf"/>
</dbReference>
<evidence type="ECO:0000256" key="2">
    <source>
        <dbReference type="ARBA" id="ARBA00022833"/>
    </source>
</evidence>
<evidence type="ECO:0008006" key="10">
    <source>
        <dbReference type="Google" id="ProtNLM"/>
    </source>
</evidence>
<dbReference type="CDD" id="cd09329">
    <property type="entry name" value="LIM3_abLIM"/>
    <property type="match status" value="1"/>
</dbReference>
<evidence type="ECO:0000259" key="7">
    <source>
        <dbReference type="PROSITE" id="PS51089"/>
    </source>
</evidence>
<feature type="region of interest" description="Disordered" evidence="5">
    <location>
        <begin position="590"/>
        <end position="625"/>
    </location>
</feature>
<dbReference type="SUPFAM" id="SSF57716">
    <property type="entry name" value="Glucocorticoid receptor-like (DNA-binding domain)"/>
    <property type="match status" value="5"/>
</dbReference>
<feature type="compositionally biased region" description="Polar residues" evidence="5">
    <location>
        <begin position="336"/>
        <end position="346"/>
    </location>
</feature>
<dbReference type="OrthoDB" id="1746725at2759"/>
<feature type="compositionally biased region" description="Polar residues" evidence="5">
    <location>
        <begin position="590"/>
        <end position="616"/>
    </location>
</feature>
<feature type="domain" description="LIM zinc-binding" evidence="6">
    <location>
        <begin position="127"/>
        <end position="186"/>
    </location>
</feature>
<feature type="domain" description="LIM zinc-binding" evidence="6">
    <location>
        <begin position="196"/>
        <end position="255"/>
    </location>
</feature>
<dbReference type="Pfam" id="PF02209">
    <property type="entry name" value="VHP"/>
    <property type="match status" value="1"/>
</dbReference>
<dbReference type="Pfam" id="PF00412">
    <property type="entry name" value="LIM"/>
    <property type="match status" value="4"/>
</dbReference>
<dbReference type="GO" id="GO:0015629">
    <property type="term" value="C:actin cytoskeleton"/>
    <property type="evidence" value="ECO:0007669"/>
    <property type="project" value="TreeGrafter"/>
</dbReference>
<evidence type="ECO:0000256" key="3">
    <source>
        <dbReference type="ARBA" id="ARBA00023038"/>
    </source>
</evidence>
<comment type="caution">
    <text evidence="8">The sequence shown here is derived from an EMBL/GenBank/DDBJ whole genome shotgun (WGS) entry which is preliminary data.</text>
</comment>
<feature type="domain" description="HP" evidence="7">
    <location>
        <begin position="673"/>
        <end position="738"/>
    </location>
</feature>
<dbReference type="Gene3D" id="2.10.110.10">
    <property type="entry name" value="Cysteine Rich Protein"/>
    <property type="match status" value="4"/>
</dbReference>
<dbReference type="PROSITE" id="PS50023">
    <property type="entry name" value="LIM_DOMAIN_2"/>
    <property type="match status" value="3"/>
</dbReference>
<dbReference type="SMART" id="SM00132">
    <property type="entry name" value="LIM"/>
    <property type="match status" value="4"/>
</dbReference>
<accession>A0A1V9XN36</accession>
<keyword evidence="2 4" id="KW-0862">Zinc</keyword>
<feature type="domain" description="LIM zinc-binding" evidence="6">
    <location>
        <begin position="67"/>
        <end position="126"/>
    </location>
</feature>
<dbReference type="GO" id="GO:0046872">
    <property type="term" value="F:metal ion binding"/>
    <property type="evidence" value="ECO:0007669"/>
    <property type="project" value="UniProtKB-KW"/>
</dbReference>
<reference evidence="8 9" key="1">
    <citation type="journal article" date="2017" name="Gigascience">
        <title>Draft genome of the honey bee ectoparasitic mite, Tropilaelaps mercedesae, is shaped by the parasitic life history.</title>
        <authorList>
            <person name="Dong X."/>
            <person name="Armstrong S.D."/>
            <person name="Xia D."/>
            <person name="Makepeace B.L."/>
            <person name="Darby A.C."/>
            <person name="Kadowaki T."/>
        </authorList>
    </citation>
    <scope>NUCLEOTIDE SEQUENCE [LARGE SCALE GENOMIC DNA]</scope>
    <source>
        <strain evidence="8">Wuxi-XJTLU</strain>
    </source>
</reference>
<dbReference type="InterPro" id="IPR051618">
    <property type="entry name" value="Actin-binding_LIM"/>
</dbReference>
<dbReference type="InterPro" id="IPR001781">
    <property type="entry name" value="Znf_LIM"/>
</dbReference>
<evidence type="ECO:0000256" key="5">
    <source>
        <dbReference type="SAM" id="MobiDB-lite"/>
    </source>
</evidence>
<dbReference type="CDD" id="cd09328">
    <property type="entry name" value="LIM2_abLIM"/>
    <property type="match status" value="1"/>
</dbReference>
<evidence type="ECO:0000259" key="6">
    <source>
        <dbReference type="PROSITE" id="PS50023"/>
    </source>
</evidence>
<evidence type="ECO:0000256" key="4">
    <source>
        <dbReference type="PROSITE-ProRule" id="PRU00125"/>
    </source>
</evidence>
<dbReference type="CDD" id="cd09327">
    <property type="entry name" value="LIM1_abLIM"/>
    <property type="match status" value="1"/>
</dbReference>
<dbReference type="PROSITE" id="PS51089">
    <property type="entry name" value="HP"/>
    <property type="match status" value="1"/>
</dbReference>
<evidence type="ECO:0000313" key="8">
    <source>
        <dbReference type="EMBL" id="OQR74833.1"/>
    </source>
</evidence>
<feature type="region of interest" description="Disordered" evidence="5">
    <location>
        <begin position="326"/>
        <end position="346"/>
    </location>
</feature>
<dbReference type="InterPro" id="IPR003128">
    <property type="entry name" value="Villin_headpiece"/>
</dbReference>
<dbReference type="SMART" id="SM00153">
    <property type="entry name" value="VHP"/>
    <property type="match status" value="1"/>
</dbReference>
<dbReference type="AlphaFoldDB" id="A0A1V9XN36"/>
<dbReference type="GO" id="GO:0007010">
    <property type="term" value="P:cytoskeleton organization"/>
    <property type="evidence" value="ECO:0007669"/>
    <property type="project" value="InterPro"/>
</dbReference>
<dbReference type="GO" id="GO:0051015">
    <property type="term" value="F:actin filament binding"/>
    <property type="evidence" value="ECO:0007669"/>
    <property type="project" value="TreeGrafter"/>
</dbReference>
<feature type="region of interest" description="Disordered" evidence="5">
    <location>
        <begin position="521"/>
        <end position="546"/>
    </location>
</feature>
<name>A0A1V9XN36_9ACAR</name>
<dbReference type="FunFam" id="2.10.110.10:FF:000075">
    <property type="entry name" value="Actin-binding lim protein 1"/>
    <property type="match status" value="1"/>
</dbReference>
<evidence type="ECO:0000256" key="1">
    <source>
        <dbReference type="ARBA" id="ARBA00022723"/>
    </source>
</evidence>
<dbReference type="FunFam" id="2.10.110.10:FF:000055">
    <property type="entry name" value="Actin binding LIM protein 1"/>
    <property type="match status" value="1"/>
</dbReference>
<dbReference type="SUPFAM" id="SSF47050">
    <property type="entry name" value="VHP, Villin headpiece domain"/>
    <property type="match status" value="1"/>
</dbReference>
<dbReference type="PANTHER" id="PTHR24213:SF9">
    <property type="entry name" value="UNCOORDINATED 115A, ISOFORM B-RELATED"/>
    <property type="match status" value="1"/>
</dbReference>
<dbReference type="PANTHER" id="PTHR24213">
    <property type="entry name" value="ACTIN-BINDING LIM PROTEIN"/>
    <property type="match status" value="1"/>
</dbReference>
<protein>
    <recommendedName>
        <fullName evidence="10">Actin-binding LIM protein 1-like</fullName>
    </recommendedName>
</protein>
<organism evidence="8 9">
    <name type="scientific">Tropilaelaps mercedesae</name>
    <dbReference type="NCBI Taxonomy" id="418985"/>
    <lineage>
        <taxon>Eukaryota</taxon>
        <taxon>Metazoa</taxon>
        <taxon>Ecdysozoa</taxon>
        <taxon>Arthropoda</taxon>
        <taxon>Chelicerata</taxon>
        <taxon>Arachnida</taxon>
        <taxon>Acari</taxon>
        <taxon>Parasitiformes</taxon>
        <taxon>Mesostigmata</taxon>
        <taxon>Gamasina</taxon>
        <taxon>Dermanyssoidea</taxon>
        <taxon>Laelapidae</taxon>
        <taxon>Tropilaelaps</taxon>
    </lineage>
</organism>
<evidence type="ECO:0000313" key="9">
    <source>
        <dbReference type="Proteomes" id="UP000192247"/>
    </source>
</evidence>
<gene>
    <name evidence="8" type="ORF">BIW11_00887</name>
</gene>
<dbReference type="Proteomes" id="UP000192247">
    <property type="component" value="Unassembled WGS sequence"/>
</dbReference>
<dbReference type="STRING" id="418985.A0A1V9XN36"/>
<sequence>MVRLTAKSDRTSCHKDVYHRIFPTDAIRETELSDVGAFQAVEVMMNRAKDQRGLDDLELSHVKLGKVHCDLCRKKCSGNALRVQERYFHVECFKCAQCNGSLAQGGFFCKNGKYYCSKDYQKLYGTKCEGCGKFVEGDVVTALGNTYHQICFVCARCKQPFPSGEKVTYTGKECLCVRCIQIPVKSEPSPLTESRGDCAGCGEALVDGQALVAMDKQWHIFCFKCTICSQLLHGEYMSKDDQPFCEKDYQARFGIKCAHCQRFITGKVLQAGDDSHFHPTCARCSKCGDPFGDGEEMYLQGKFGHPSGNSNPGAIWHPRCGPRPNGECDHPDAGSPGSSSRCETPLNSSASIPLHHYEYSMQDRSTTPMLNDLSRVYACSYLTQGPSLGYLRRPLQPNPPKSPNFHQPPHHDRKVYGRIHINKQGMQVLVDSLAHTGERVKSPHMNNEEPIELSLYPDAKRPHKTQITPIERDDFPAPPYPYADPAERIRRSSVGSDTIEKEDQVDLAAVPMDPKLKMEEKELEKISTAPSRDLDRPRPWELDPDFDRNSILRGSARPHDVHVNYNVVSSLHQPPKPGYGLSAKSATLPASTSHHYSNQMTSHSANPFKTTTSSEFGSDRSDAMSIASSDVRSKSAMNHSRSGEGQAFCGMRHASYSPHLRRSMPNVNWHMSQDPPRLYPYHLLCTANYRLPSDVDRCHLERHLSNQEFDQIFHMDRLQFYRLPEWRRNDLKRRARLF</sequence>
<dbReference type="Gene3D" id="1.10.950.10">
    <property type="entry name" value="Villin headpiece domain"/>
    <property type="match status" value="1"/>
</dbReference>